<proteinExistence type="predicted"/>
<accession>A0A162U148</accession>
<dbReference type="RefSeq" id="XP_018290672.1">
    <property type="nucleotide sequence ID" value="XM_018427686.1"/>
</dbReference>
<gene>
    <name evidence="1" type="ORF">PHYBLDRAFT_102215</name>
</gene>
<dbReference type="GeneID" id="28988592"/>
<dbReference type="OrthoDB" id="2439011at2759"/>
<feature type="non-terminal residue" evidence="1">
    <location>
        <position position="166"/>
    </location>
</feature>
<organism evidence="1 2">
    <name type="scientific">Phycomyces blakesleeanus (strain ATCC 8743b / DSM 1359 / FGSC 10004 / NBRC 33097 / NRRL 1555)</name>
    <dbReference type="NCBI Taxonomy" id="763407"/>
    <lineage>
        <taxon>Eukaryota</taxon>
        <taxon>Fungi</taxon>
        <taxon>Fungi incertae sedis</taxon>
        <taxon>Mucoromycota</taxon>
        <taxon>Mucoromycotina</taxon>
        <taxon>Mucoromycetes</taxon>
        <taxon>Mucorales</taxon>
        <taxon>Phycomycetaceae</taxon>
        <taxon>Phycomyces</taxon>
    </lineage>
</organism>
<evidence type="ECO:0000313" key="2">
    <source>
        <dbReference type="Proteomes" id="UP000077315"/>
    </source>
</evidence>
<dbReference type="VEuPathDB" id="FungiDB:PHYBLDRAFT_102215"/>
<dbReference type="Proteomes" id="UP000077315">
    <property type="component" value="Unassembled WGS sequence"/>
</dbReference>
<evidence type="ECO:0000313" key="1">
    <source>
        <dbReference type="EMBL" id="OAD72632.1"/>
    </source>
</evidence>
<feature type="non-terminal residue" evidence="1">
    <location>
        <position position="1"/>
    </location>
</feature>
<keyword evidence="2" id="KW-1185">Reference proteome</keyword>
<dbReference type="InParanoid" id="A0A162U148"/>
<sequence>NLSRSVRFKKENVILIELMPDPKEAKTSEINLYLRPLADKLEKLYKRVRVQTYQCPNDTTICAALFMVVCNISTARKVCGFMSHISTNTCHKCNCQFSQLAGTSSLIRTKNNNCKNVEVWGNTTTEAERHYLEVENDICWSKLHCFQYFDVVCYTIIDPMHNLFLG</sequence>
<dbReference type="AlphaFoldDB" id="A0A162U148"/>
<name>A0A162U148_PHYB8</name>
<dbReference type="PANTHER" id="PTHR46579:SF2">
    <property type="entry name" value="C2H2-TYPE DOMAIN-CONTAINING PROTEIN"/>
    <property type="match status" value="1"/>
</dbReference>
<dbReference type="PANTHER" id="PTHR46579">
    <property type="entry name" value="F5/8 TYPE C DOMAIN-CONTAINING PROTEIN-RELATED"/>
    <property type="match status" value="1"/>
</dbReference>
<dbReference type="EMBL" id="KV440983">
    <property type="protein sequence ID" value="OAD72632.1"/>
    <property type="molecule type" value="Genomic_DNA"/>
</dbReference>
<protein>
    <submittedName>
        <fullName evidence="1">Uncharacterized protein</fullName>
    </submittedName>
</protein>
<reference evidence="2" key="1">
    <citation type="submission" date="2015-06" db="EMBL/GenBank/DDBJ databases">
        <title>Expansion of signal transduction pathways in fungi by whole-genome duplication.</title>
        <authorList>
            <consortium name="DOE Joint Genome Institute"/>
            <person name="Corrochano L.M."/>
            <person name="Kuo A."/>
            <person name="Marcet-Houben M."/>
            <person name="Polaino S."/>
            <person name="Salamov A."/>
            <person name="Villalobos J.M."/>
            <person name="Alvarez M.I."/>
            <person name="Avalos J."/>
            <person name="Benito E.P."/>
            <person name="Benoit I."/>
            <person name="Burger G."/>
            <person name="Camino L.P."/>
            <person name="Canovas D."/>
            <person name="Cerda-Olmedo E."/>
            <person name="Cheng J.-F."/>
            <person name="Dominguez A."/>
            <person name="Elias M."/>
            <person name="Eslava A.P."/>
            <person name="Glaser F."/>
            <person name="Grimwood J."/>
            <person name="Gutierrez G."/>
            <person name="Heitman J."/>
            <person name="Henrissat B."/>
            <person name="Iturriaga E.A."/>
            <person name="Lang B.F."/>
            <person name="Lavin J.L."/>
            <person name="Lee S."/>
            <person name="Li W."/>
            <person name="Lindquist E."/>
            <person name="Lopez-Garcia S."/>
            <person name="Luque E.M."/>
            <person name="Marcos A.T."/>
            <person name="Martin J."/>
            <person name="McCluskey K."/>
            <person name="Medina H.R."/>
            <person name="Miralles-Duran A."/>
            <person name="Miyazaki A."/>
            <person name="Munoz-Torres E."/>
            <person name="Oguiza J.A."/>
            <person name="Ohm R."/>
            <person name="Olmedo M."/>
            <person name="Orejas M."/>
            <person name="Ortiz-Castellanos L."/>
            <person name="Pisabarro A.G."/>
            <person name="Rodriguez-Romero J."/>
            <person name="Ruiz-Herrera J."/>
            <person name="Ruiz-Vazquez R."/>
            <person name="Sanz C."/>
            <person name="Schackwitz W."/>
            <person name="Schmutz J."/>
            <person name="Shahriari M."/>
            <person name="Shelest E."/>
            <person name="Silva-Franco F."/>
            <person name="Soanes D."/>
            <person name="Syed K."/>
            <person name="Tagua V.G."/>
            <person name="Talbot N.J."/>
            <person name="Thon M."/>
            <person name="De vries R.P."/>
            <person name="Wiebenga A."/>
            <person name="Yadav J.S."/>
            <person name="Braun E.L."/>
            <person name="Baker S."/>
            <person name="Garre V."/>
            <person name="Horwitz B."/>
            <person name="Torres-Martinez S."/>
            <person name="Idnurm A."/>
            <person name="Herrera-Estrella A."/>
            <person name="Gabaldon T."/>
            <person name="Grigoriev I.V."/>
        </authorList>
    </citation>
    <scope>NUCLEOTIDE SEQUENCE [LARGE SCALE GENOMIC DNA]</scope>
    <source>
        <strain evidence="2">NRRL 1555(-)</strain>
    </source>
</reference>